<feature type="compositionally biased region" description="Acidic residues" evidence="1">
    <location>
        <begin position="129"/>
        <end position="143"/>
    </location>
</feature>
<feature type="compositionally biased region" description="Polar residues" evidence="1">
    <location>
        <begin position="912"/>
        <end position="925"/>
    </location>
</feature>
<keyword evidence="6" id="KW-1185">Reference proteome</keyword>
<feature type="compositionally biased region" description="Polar residues" evidence="1">
    <location>
        <begin position="1212"/>
        <end position="1224"/>
    </location>
</feature>
<dbReference type="Proteomes" id="UP000447873">
    <property type="component" value="Unassembled WGS sequence"/>
</dbReference>
<feature type="compositionally biased region" description="Basic and acidic residues" evidence="1">
    <location>
        <begin position="1018"/>
        <end position="1037"/>
    </location>
</feature>
<evidence type="ECO:0000313" key="6">
    <source>
        <dbReference type="Proteomes" id="UP000490939"/>
    </source>
</evidence>
<feature type="region of interest" description="Disordered" evidence="1">
    <location>
        <begin position="435"/>
        <end position="464"/>
    </location>
</feature>
<feature type="compositionally biased region" description="Polar residues" evidence="1">
    <location>
        <begin position="1387"/>
        <end position="1408"/>
    </location>
</feature>
<protein>
    <submittedName>
        <fullName evidence="4">Uncharacterized protein</fullName>
    </submittedName>
</protein>
<feature type="compositionally biased region" description="Basic and acidic residues" evidence="1">
    <location>
        <begin position="938"/>
        <end position="955"/>
    </location>
</feature>
<feature type="region of interest" description="Disordered" evidence="1">
    <location>
        <begin position="1144"/>
        <end position="1166"/>
    </location>
</feature>
<evidence type="ECO:0000313" key="5">
    <source>
        <dbReference type="Proteomes" id="UP000447873"/>
    </source>
</evidence>
<feature type="region of interest" description="Disordered" evidence="1">
    <location>
        <begin position="666"/>
        <end position="1061"/>
    </location>
</feature>
<feature type="region of interest" description="Disordered" evidence="1">
    <location>
        <begin position="1460"/>
        <end position="1483"/>
    </location>
</feature>
<feature type="region of interest" description="Disordered" evidence="1">
    <location>
        <begin position="1212"/>
        <end position="1235"/>
    </location>
</feature>
<feature type="compositionally biased region" description="Basic and acidic residues" evidence="1">
    <location>
        <begin position="878"/>
        <end position="891"/>
    </location>
</feature>
<dbReference type="EMBL" id="WNWQ01000540">
    <property type="protein sequence ID" value="KAE9966303.1"/>
    <property type="molecule type" value="Genomic_DNA"/>
</dbReference>
<dbReference type="OrthoDB" id="5382203at2759"/>
<reference evidence="4 5" key="1">
    <citation type="submission" date="2018-12" db="EMBL/GenBank/DDBJ databases">
        <title>Venturia inaequalis Genome Resource.</title>
        <authorList>
            <person name="Lichtner F.J."/>
        </authorList>
    </citation>
    <scope>NUCLEOTIDE SEQUENCE [LARGE SCALE GENOMIC DNA]</scope>
    <source>
        <strain evidence="4 5">120213</strain>
        <strain evidence="2">Bline_iso_100314</strain>
        <strain evidence="3 6">DMI_063113</strain>
    </source>
</reference>
<feature type="region of interest" description="Disordered" evidence="1">
    <location>
        <begin position="231"/>
        <end position="250"/>
    </location>
</feature>
<organism evidence="4 5">
    <name type="scientific">Venturia inaequalis</name>
    <name type="common">Apple scab fungus</name>
    <dbReference type="NCBI Taxonomy" id="5025"/>
    <lineage>
        <taxon>Eukaryota</taxon>
        <taxon>Fungi</taxon>
        <taxon>Dikarya</taxon>
        <taxon>Ascomycota</taxon>
        <taxon>Pezizomycotina</taxon>
        <taxon>Dothideomycetes</taxon>
        <taxon>Pleosporomycetidae</taxon>
        <taxon>Venturiales</taxon>
        <taxon>Venturiaceae</taxon>
        <taxon>Venturia</taxon>
    </lineage>
</organism>
<feature type="compositionally biased region" description="Polar residues" evidence="1">
    <location>
        <begin position="893"/>
        <end position="904"/>
    </location>
</feature>
<evidence type="ECO:0000256" key="1">
    <source>
        <dbReference type="SAM" id="MobiDB-lite"/>
    </source>
</evidence>
<feature type="compositionally biased region" description="Polar residues" evidence="1">
    <location>
        <begin position="695"/>
        <end position="709"/>
    </location>
</feature>
<sequence>MATSPRASKAASVSSIGTNGSGSLSLLPRYTPKPEPAYISAASAADHVTHRHSHDQFDLLSPTTSPTNDGAICSDAALSLLNIFLDSLLYNFLAKARGISLSQLRPAITEVLKAKLARDALASADEELGGFEGDEDSEDDENAEGSGQWSQDWHLEMAFKRMRLRVMVFIRLGDFDDEDEDRFLEDEDEFRNNPDKPAQDMNFLANSPAAVYLASILEHIAEQALTTAGESAYRRSVSRANRRSSVSNSKELEGMDMERVIVAETDIEKLAMNPTLGRLWRTWRKSYRNSFGAGGAFSPPASPTPYRGRLGSLNEMAFDFPPTTFDEAARRALGQERRLTPDEIPDGDVTETDIAANIPLPMSDNDIDEIKILGVAIPLPMSDNDVDEIEMMGVAVPLPMSDNDVNEIEVPGLARQIDDDEEELDEAVALPAEPLKRRNSAVFGPSSKSTPRPPLTRLRSNSTPAGGRLPFFYYFFMPKSEDEEEPTTTDDSEITQVDDVAYLSQSDARDTVPEPAIGAFPVTPAVEEPTAVDEKTIMAPIEAEKDTRAGAERTSTTLDNDKIPADANTTLVVAQKAEAPAAAREESGYPMVEKKADHTKEAGIVAGVVAGAAALAGAAFTTFAGSNTNNEEIEEQQKATDAALKPAAEEKPSAIAERIRLAHRLSAKNPEQLTNGTPIVPGQPMLRHSMPVSLAMSSGAPSGPISTISESDKAHIALPKRPTSDVPTGPITRSNPGGYPESAPLEKLVAATASQHTRNRSAPLARTKPEYAASTSSQGSGHDMGTVPASAHGLEKSVKRRSMLPSPLAVTARDDEGKRNSSNGSDHGVEEIGVAKTTNERVQSLTSSSRATTPEQRSYYLPGSPKSGPTTSRPGSASKDRIIIGAEEHVLARQTSVSKRNTGPSRLRSVTEARSQSKQHGSFTRDTPHAVPFYHNKSTNDEALKQEQLNKRISRDSGLSEASEGSKSNTRPPPLATAFIPTEAARPSTAQSTGRRSTSSTPSSGHSAKRSSSSSHRRPMDEGRRRDFDSLLKEGETVKYTLTPDGLRESDPFRSTSSNLNRAPAVALSTAAIDRGLPAPRIISAPSSGRRLSAHDIAAPPAAAAPIKPESTTKVTVISQPTIQPPLQKKGYIPRVSEFRKSFTPRSLTSRPEPMNTNTRKSGFLPREPRVVTDDTRDFADFMRSTKPTTEPVVVPLFKSPSDSNLLNKARAQSVQLPRPSSRQKLVARGPDLKDASSDHLIDFLRDGPPSAHAVGEHRISRNVAPSRSTEGSDDLKALGSFMQTGTAPAAPVTSKTSRTTGLAPTSAIPQNSRAGPSSSSSSMPPIVRKSRRVKDPYAIDSDDEDDYLTSLPSTRPPQEKEESLADFLRNTDPPRANAPAPVVSRPQGNTKPTTVIPVRSSSVPNSTVTSRLSKMKFEARPAGATKSGFGGNGFHYSTNDMADFLRSSGPVEAYAVSPEVPLNRKPSKRGKPSLWKRISLKA</sequence>
<feature type="compositionally biased region" description="Polar residues" evidence="1">
    <location>
        <begin position="1144"/>
        <end position="1161"/>
    </location>
</feature>
<feature type="region of interest" description="Disordered" evidence="1">
    <location>
        <begin position="1248"/>
        <end position="1408"/>
    </location>
</feature>
<comment type="caution">
    <text evidence="4">The sequence shown here is derived from an EMBL/GenBank/DDBJ whole genome shotgun (WGS) entry which is preliminary data.</text>
</comment>
<dbReference type="EMBL" id="WNWR01000726">
    <property type="protein sequence ID" value="KAE9970325.1"/>
    <property type="molecule type" value="Genomic_DNA"/>
</dbReference>
<name>A0A8H3VG59_VENIN</name>
<accession>A0A8H3VG59</accession>
<dbReference type="Proteomes" id="UP000490939">
    <property type="component" value="Unassembled WGS sequence"/>
</dbReference>
<feature type="compositionally biased region" description="Polar residues" evidence="1">
    <location>
        <begin position="836"/>
        <end position="856"/>
    </location>
</feature>
<dbReference type="Proteomes" id="UP000433883">
    <property type="component" value="Unassembled WGS sequence"/>
</dbReference>
<feature type="compositionally biased region" description="Low complexity" evidence="1">
    <location>
        <begin position="988"/>
        <end position="1014"/>
    </location>
</feature>
<dbReference type="EMBL" id="WNWS01000022">
    <property type="protein sequence ID" value="KAE9987058.1"/>
    <property type="molecule type" value="Genomic_DNA"/>
</dbReference>
<evidence type="ECO:0000313" key="3">
    <source>
        <dbReference type="EMBL" id="KAE9970325.1"/>
    </source>
</evidence>
<evidence type="ECO:0000313" key="2">
    <source>
        <dbReference type="EMBL" id="KAE9966303.1"/>
    </source>
</evidence>
<feature type="region of interest" description="Disordered" evidence="1">
    <location>
        <begin position="129"/>
        <end position="148"/>
    </location>
</feature>
<feature type="compositionally biased region" description="Polar residues" evidence="1">
    <location>
        <begin position="1294"/>
        <end position="1317"/>
    </location>
</feature>
<proteinExistence type="predicted"/>
<gene>
    <name evidence="2" type="ORF">BLS_007103</name>
    <name evidence="3" type="ORF">EG327_010310</name>
    <name evidence="4" type="ORF">EG328_003840</name>
</gene>
<evidence type="ECO:0000313" key="4">
    <source>
        <dbReference type="EMBL" id="KAE9987058.1"/>
    </source>
</evidence>